<dbReference type="AlphaFoldDB" id="A0A291N6D6"/>
<dbReference type="RefSeq" id="WP_097385352.1">
    <property type="nucleotide sequence ID" value="NZ_CP023741.1"/>
</dbReference>
<evidence type="ECO:0000313" key="2">
    <source>
        <dbReference type="Proteomes" id="UP000219422"/>
    </source>
</evidence>
<evidence type="ECO:0008006" key="3">
    <source>
        <dbReference type="Google" id="ProtNLM"/>
    </source>
</evidence>
<dbReference type="EMBL" id="CP023741">
    <property type="protein sequence ID" value="ATI82906.1"/>
    <property type="molecule type" value="Genomic_DNA"/>
</dbReference>
<evidence type="ECO:0000313" key="1">
    <source>
        <dbReference type="EMBL" id="ATI82906.1"/>
    </source>
</evidence>
<organism evidence="1 2">
    <name type="scientific">Sphingobium yanoikuyae</name>
    <name type="common">Sphingomonas yanoikuyae</name>
    <dbReference type="NCBI Taxonomy" id="13690"/>
    <lineage>
        <taxon>Bacteria</taxon>
        <taxon>Pseudomonadati</taxon>
        <taxon>Pseudomonadota</taxon>
        <taxon>Alphaproteobacteria</taxon>
        <taxon>Sphingomonadales</taxon>
        <taxon>Sphingomonadaceae</taxon>
        <taxon>Sphingobium</taxon>
    </lineage>
</organism>
<sequence>MITVYSVVKDEVIRSAVATGFTDYEYALAKLFPLIDKFDEQRKVQRKKFYERLKDDILRGCIMPPITLAFVHKELSNELDKNEIQSFIENNISEGYILDGMQRLNTLQDASSDPNFNSSGLLSVNVIIAERYDLLLYRMITLNNGQKPMTARHQIEMLTKGVLDVDNLDIVVVSEKDTEVSKPQGAFKKGDIAAAYTAFLTNSVNNENSRIIESKLDEILVGKVMDSDLTNLDVSFSDILELVATFSKDNASRDWLRLGNNLIGFSVGAKRGFSFLKLISKDHFRALTETFDEAFSALNVSKINVGKFRRELSMHFFSNLDRYQDADSDELTQVFFEKTMVD</sequence>
<protein>
    <recommendedName>
        <fullName evidence="3">DUF262 domain-containing protein</fullName>
    </recommendedName>
</protein>
<dbReference type="Proteomes" id="UP000219422">
    <property type="component" value="Chromosome"/>
</dbReference>
<name>A0A291N6D6_SPHYA</name>
<reference evidence="1 2" key="1">
    <citation type="submission" date="2017-10" db="EMBL/GenBank/DDBJ databases">
        <title>Sphingobium yanoikuyae S72.</title>
        <authorList>
            <person name="Sanchez E."/>
            <person name="Bustos P."/>
            <person name="Mendoza P."/>
            <person name="Guo X."/>
            <person name="Mendoza A."/>
        </authorList>
    </citation>
    <scope>NUCLEOTIDE SEQUENCE [LARGE SCALE GENOMIC DNA]</scope>
    <source>
        <strain evidence="1 2">S72</strain>
    </source>
</reference>
<accession>A0A291N6D6</accession>
<proteinExistence type="predicted"/>
<dbReference type="KEGG" id="sya:A6768_24840"/>
<dbReference type="GeneID" id="57780091"/>
<gene>
    <name evidence="1" type="ORF">A6768_24840</name>
</gene>